<evidence type="ECO:0000313" key="2">
    <source>
        <dbReference type="EMBL" id="KAF2236192.1"/>
    </source>
</evidence>
<accession>A0A6A6HDX7</accession>
<dbReference type="Proteomes" id="UP000800092">
    <property type="component" value="Unassembled WGS sequence"/>
</dbReference>
<evidence type="ECO:0000256" key="1">
    <source>
        <dbReference type="SAM" id="MobiDB-lite"/>
    </source>
</evidence>
<sequence length="790" mass="88903">MSFGFSPSDIIALISPTTKAFQGWSRACGEYADITGTLNGFLVVLKRLEDEVQRPLSPLNRYETDRMDLNQIIAACTRNVRELDTIIQSFRSLAKSRKSNWDRLRFGNKDLGDLRLKLLQHTTAIATYLETVGIRTLGDIKKSVDAIPIAMKQSLDTLAAEIRAGRHESSILTTYENDEKDVWRQFRRELISSGFTSRDIHEHKPRLKGYLHKLSNAGLLEEKRPSDSRCGPSDEYRSSRTGEEERPPEPYDGRIPAHPKVRHSLSYEYGSSGTNEDIPTMRSMGSKIQVNHKDVAPHRDNGNTDLARGASSPKDLPILHHESADSVPMYLLEERIRRLISKTKTKKYQATVESVDEIADEAEILSEKNAGSVPINVADLALFRGTDVEDSWYSLKSTHTVEGANENTPQLPPGSHGIAEEFKEIESFGEDHDISDISIDSEFRRPCDVLLLPHCDSAEAHIRQTPHVDDYKCPHPSTEAAIVEDVHDLARRGFHNSAGLIWGNGNLAIKDARAWVEAQPKLSARSSHLVDFFNSDHHLDSRFRDNGTWGAFHASSISSDMVVQELASSESENASVKSNVAVRGDKTFRKPNSDDNDAQSNVAVKDGMTGVNNKCRNESLNREYFQFRMIRLYPLCTPTLPAGWKLSGDTFFDTFAGEGEETIFHMPPLRGKSADGVGKRTPLGWVQITTSMGRIYWKHCRSGFVTYSFPASDFRIRLFDFEVLPASPRFVTDREADHILLSSSSGERRPREYKEFHNLNTLSEHDLRRVPKDDSACCKLTPAAWREKMN</sequence>
<dbReference type="AlphaFoldDB" id="A0A6A6HDX7"/>
<evidence type="ECO:0000313" key="3">
    <source>
        <dbReference type="Proteomes" id="UP000800092"/>
    </source>
</evidence>
<name>A0A6A6HDX7_VIRVR</name>
<keyword evidence="3" id="KW-1185">Reference proteome</keyword>
<reference evidence="2" key="1">
    <citation type="journal article" date="2020" name="Stud. Mycol.">
        <title>101 Dothideomycetes genomes: a test case for predicting lifestyles and emergence of pathogens.</title>
        <authorList>
            <person name="Haridas S."/>
            <person name="Albert R."/>
            <person name="Binder M."/>
            <person name="Bloem J."/>
            <person name="Labutti K."/>
            <person name="Salamov A."/>
            <person name="Andreopoulos B."/>
            <person name="Baker S."/>
            <person name="Barry K."/>
            <person name="Bills G."/>
            <person name="Bluhm B."/>
            <person name="Cannon C."/>
            <person name="Castanera R."/>
            <person name="Culley D."/>
            <person name="Daum C."/>
            <person name="Ezra D."/>
            <person name="Gonzalez J."/>
            <person name="Henrissat B."/>
            <person name="Kuo A."/>
            <person name="Liang C."/>
            <person name="Lipzen A."/>
            <person name="Lutzoni F."/>
            <person name="Magnuson J."/>
            <person name="Mondo S."/>
            <person name="Nolan M."/>
            <person name="Ohm R."/>
            <person name="Pangilinan J."/>
            <person name="Park H.-J."/>
            <person name="Ramirez L."/>
            <person name="Alfaro M."/>
            <person name="Sun H."/>
            <person name="Tritt A."/>
            <person name="Yoshinaga Y."/>
            <person name="Zwiers L.-H."/>
            <person name="Turgeon B."/>
            <person name="Goodwin S."/>
            <person name="Spatafora J."/>
            <person name="Crous P."/>
            <person name="Grigoriev I."/>
        </authorList>
    </citation>
    <scope>NUCLEOTIDE SEQUENCE</scope>
    <source>
        <strain evidence="2">Tuck. ex Michener</strain>
    </source>
</reference>
<evidence type="ECO:0008006" key="4">
    <source>
        <dbReference type="Google" id="ProtNLM"/>
    </source>
</evidence>
<dbReference type="EMBL" id="ML991786">
    <property type="protein sequence ID" value="KAF2236192.1"/>
    <property type="molecule type" value="Genomic_DNA"/>
</dbReference>
<feature type="region of interest" description="Disordered" evidence="1">
    <location>
        <begin position="218"/>
        <end position="260"/>
    </location>
</feature>
<proteinExistence type="predicted"/>
<feature type="compositionally biased region" description="Basic and acidic residues" evidence="1">
    <location>
        <begin position="220"/>
        <end position="252"/>
    </location>
</feature>
<dbReference type="OrthoDB" id="7464126at2759"/>
<protein>
    <recommendedName>
        <fullName evidence="4">Fungal N-terminal domain-containing protein</fullName>
    </recommendedName>
</protein>
<organism evidence="2 3">
    <name type="scientific">Viridothelium virens</name>
    <name type="common">Speckled blister lichen</name>
    <name type="synonym">Trypethelium virens</name>
    <dbReference type="NCBI Taxonomy" id="1048519"/>
    <lineage>
        <taxon>Eukaryota</taxon>
        <taxon>Fungi</taxon>
        <taxon>Dikarya</taxon>
        <taxon>Ascomycota</taxon>
        <taxon>Pezizomycotina</taxon>
        <taxon>Dothideomycetes</taxon>
        <taxon>Dothideomycetes incertae sedis</taxon>
        <taxon>Trypetheliales</taxon>
        <taxon>Trypetheliaceae</taxon>
        <taxon>Viridothelium</taxon>
    </lineage>
</organism>
<gene>
    <name evidence="2" type="ORF">EV356DRAFT_575114</name>
</gene>